<dbReference type="GO" id="GO:0003682">
    <property type="term" value="F:chromatin binding"/>
    <property type="evidence" value="ECO:0007669"/>
    <property type="project" value="TreeGrafter"/>
</dbReference>
<feature type="compositionally biased region" description="Polar residues" evidence="9">
    <location>
        <begin position="309"/>
        <end position="327"/>
    </location>
</feature>
<keyword evidence="2" id="KW-0677">Repeat</keyword>
<feature type="domain" description="Bromo" evidence="10">
    <location>
        <begin position="51"/>
        <end position="121"/>
    </location>
</feature>
<protein>
    <recommendedName>
        <fullName evidence="10">Bromo domain-containing protein</fullName>
    </recommendedName>
</protein>
<evidence type="ECO:0000313" key="11">
    <source>
        <dbReference type="EMBL" id="KAH3680577.1"/>
    </source>
</evidence>
<feature type="domain" description="Bromo" evidence="10">
    <location>
        <begin position="214"/>
        <end position="284"/>
    </location>
</feature>
<evidence type="ECO:0000256" key="5">
    <source>
        <dbReference type="ARBA" id="ARBA00023117"/>
    </source>
</evidence>
<evidence type="ECO:0000256" key="7">
    <source>
        <dbReference type="ARBA" id="ARBA00023242"/>
    </source>
</evidence>
<dbReference type="Gene3D" id="1.20.920.10">
    <property type="entry name" value="Bromodomain-like"/>
    <property type="match status" value="2"/>
</dbReference>
<keyword evidence="3" id="KW-0156">Chromatin regulator</keyword>
<feature type="region of interest" description="Disordered" evidence="9">
    <location>
        <begin position="151"/>
        <end position="193"/>
    </location>
</feature>
<feature type="compositionally biased region" description="Polar residues" evidence="9">
    <location>
        <begin position="159"/>
        <end position="169"/>
    </location>
</feature>
<dbReference type="SMART" id="SM00297">
    <property type="entry name" value="BROMO"/>
    <property type="match status" value="2"/>
</dbReference>
<evidence type="ECO:0000313" key="12">
    <source>
        <dbReference type="Proteomes" id="UP000769528"/>
    </source>
</evidence>
<comment type="caution">
    <text evidence="11">The sequence shown here is derived from an EMBL/GenBank/DDBJ whole genome shotgun (WGS) entry which is preliminary data.</text>
</comment>
<evidence type="ECO:0000256" key="8">
    <source>
        <dbReference type="PROSITE-ProRule" id="PRU00035"/>
    </source>
</evidence>
<keyword evidence="12" id="KW-1185">Reference proteome</keyword>
<gene>
    <name evidence="11" type="ORF">WICMUC_000251</name>
</gene>
<evidence type="ECO:0000256" key="1">
    <source>
        <dbReference type="ARBA" id="ARBA00004123"/>
    </source>
</evidence>
<dbReference type="Pfam" id="PF24189">
    <property type="entry name" value="Ig_RSC4"/>
    <property type="match status" value="1"/>
</dbReference>
<dbReference type="SUPFAM" id="SSF47370">
    <property type="entry name" value="Bromodomain"/>
    <property type="match status" value="2"/>
</dbReference>
<evidence type="ECO:0000256" key="4">
    <source>
        <dbReference type="ARBA" id="ARBA00023015"/>
    </source>
</evidence>
<dbReference type="GO" id="GO:0016586">
    <property type="term" value="C:RSC-type complex"/>
    <property type="evidence" value="ECO:0007669"/>
    <property type="project" value="InterPro"/>
</dbReference>
<reference evidence="11" key="1">
    <citation type="journal article" date="2021" name="Open Biol.">
        <title>Shared evolutionary footprints suggest mitochondrial oxidative damage underlies multiple complex I losses in fungi.</title>
        <authorList>
            <person name="Schikora-Tamarit M.A."/>
            <person name="Marcet-Houben M."/>
            <person name="Nosek J."/>
            <person name="Gabaldon T."/>
        </authorList>
    </citation>
    <scope>NUCLEOTIDE SEQUENCE</scope>
    <source>
        <strain evidence="11">CBS6341</strain>
    </source>
</reference>
<keyword evidence="7" id="KW-0539">Nucleus</keyword>
<keyword evidence="4" id="KW-0805">Transcription regulation</keyword>
<name>A0A9P8PZT3_9ASCO</name>
<dbReference type="PANTHER" id="PTHR16062:SF19">
    <property type="entry name" value="PROTEIN POLYBROMO-1"/>
    <property type="match status" value="1"/>
</dbReference>
<dbReference type="InterPro" id="IPR001487">
    <property type="entry name" value="Bromodomain"/>
</dbReference>
<feature type="region of interest" description="Disordered" evidence="9">
    <location>
        <begin position="309"/>
        <end position="340"/>
    </location>
</feature>
<feature type="region of interest" description="Disordered" evidence="9">
    <location>
        <begin position="368"/>
        <end position="412"/>
    </location>
</feature>
<evidence type="ECO:0000256" key="9">
    <source>
        <dbReference type="SAM" id="MobiDB-lite"/>
    </source>
</evidence>
<keyword evidence="6" id="KW-0804">Transcription</keyword>
<sequence length="609" mass="70654">MPPKGSKKRIITNELENDSKRQKISSSSTEQESHLKFMSSILKSIGELKDGDDQLNYYFTKLPNKKELPDYYEIIKSPISLNEIDERVKSNKYQSILQFLNDFKLLFTNAETFNEIDSEVSQNAKKIYEFVQIKSNEYLKISKEQEKQPPKIKIKLPINPSSKGTTLTTKEVDLKQQQPEPKPEPEPEPEQVQLSPFKKQLLKIVNELIAYKENDIEITLPFIEEIDRENFPDYYKLIKQPMTLNLIVKNIHASKYRNIDQFANHLKLIWSNAKLFNEEGSLIYNDALILEKLSNSKIQDLKIENSNSSKIDQTPTINKTNPLSSPLNPTPRRGRPPKLKSKLQFEIKKEIKQNYPSKFENHDNILNRDEKLDNDNNHHDNDEDLDDEDLNDNNKNDDHDDDQEITKESTPEPIIVLNPIETLKSLTEPPKSKLEEISNNNSLIEEISITSSRSVYRQTIKQQHNSNFNSPLFQSWFEYKFNSNFDFNKNSHFTFTLPQQQGAISFLAGLNNSLISGKYQTTLNVNGEKVNPIPSIQYADSNEKLSSRYELKLPIGLNKINFEIIQLKSLNNNLEDPDEPLSRLRNINSNEQNDQNEKIENLSLWIQVI</sequence>
<dbReference type="GO" id="GO:0006338">
    <property type="term" value="P:chromatin remodeling"/>
    <property type="evidence" value="ECO:0007669"/>
    <property type="project" value="InterPro"/>
</dbReference>
<reference evidence="11" key="2">
    <citation type="submission" date="2021-01" db="EMBL/GenBank/DDBJ databases">
        <authorList>
            <person name="Schikora-Tamarit M.A."/>
        </authorList>
    </citation>
    <scope>NUCLEOTIDE SEQUENCE</scope>
    <source>
        <strain evidence="11">CBS6341</strain>
    </source>
</reference>
<dbReference type="PRINTS" id="PR00503">
    <property type="entry name" value="BROMODOMAIN"/>
</dbReference>
<accession>A0A9P8PZT3</accession>
<dbReference type="InterPro" id="IPR037382">
    <property type="entry name" value="Rsc/polybromo"/>
</dbReference>
<evidence type="ECO:0000256" key="2">
    <source>
        <dbReference type="ARBA" id="ARBA00022737"/>
    </source>
</evidence>
<evidence type="ECO:0000256" key="3">
    <source>
        <dbReference type="ARBA" id="ARBA00022853"/>
    </source>
</evidence>
<dbReference type="PANTHER" id="PTHR16062">
    <property type="entry name" value="SWI/SNF-RELATED"/>
    <property type="match status" value="1"/>
</dbReference>
<feature type="region of interest" description="Disordered" evidence="9">
    <location>
        <begin position="1"/>
        <end position="31"/>
    </location>
</feature>
<dbReference type="InterPro" id="IPR036427">
    <property type="entry name" value="Bromodomain-like_sf"/>
</dbReference>
<dbReference type="InterPro" id="IPR054551">
    <property type="entry name" value="RSC4_Ig-like"/>
</dbReference>
<feature type="compositionally biased region" description="Acidic residues" evidence="9">
    <location>
        <begin position="382"/>
        <end position="391"/>
    </location>
</feature>
<dbReference type="AlphaFoldDB" id="A0A9P8PZT3"/>
<evidence type="ECO:0000259" key="10">
    <source>
        <dbReference type="PROSITE" id="PS50014"/>
    </source>
</evidence>
<feature type="compositionally biased region" description="Basic and acidic residues" evidence="9">
    <location>
        <begin position="392"/>
        <end position="410"/>
    </location>
</feature>
<comment type="subcellular location">
    <subcellularLocation>
        <location evidence="1">Nucleus</location>
    </subcellularLocation>
</comment>
<dbReference type="EMBL" id="JAEUBF010000094">
    <property type="protein sequence ID" value="KAH3680577.1"/>
    <property type="molecule type" value="Genomic_DNA"/>
</dbReference>
<feature type="compositionally biased region" description="Basic and acidic residues" evidence="9">
    <location>
        <begin position="368"/>
        <end position="381"/>
    </location>
</feature>
<dbReference type="PROSITE" id="PS50014">
    <property type="entry name" value="BROMODOMAIN_2"/>
    <property type="match status" value="2"/>
</dbReference>
<evidence type="ECO:0000256" key="6">
    <source>
        <dbReference type="ARBA" id="ARBA00023163"/>
    </source>
</evidence>
<dbReference type="Proteomes" id="UP000769528">
    <property type="component" value="Unassembled WGS sequence"/>
</dbReference>
<dbReference type="Pfam" id="PF00439">
    <property type="entry name" value="Bromodomain"/>
    <property type="match status" value="2"/>
</dbReference>
<dbReference type="InterPro" id="IPR018359">
    <property type="entry name" value="Bromodomain_CS"/>
</dbReference>
<keyword evidence="5 8" id="KW-0103">Bromodomain</keyword>
<dbReference type="GO" id="GO:0006368">
    <property type="term" value="P:transcription elongation by RNA polymerase II"/>
    <property type="evidence" value="ECO:0007669"/>
    <property type="project" value="TreeGrafter"/>
</dbReference>
<feature type="compositionally biased region" description="Basic residues" evidence="9">
    <location>
        <begin position="1"/>
        <end position="10"/>
    </location>
</feature>
<proteinExistence type="predicted"/>
<dbReference type="PROSITE" id="PS00633">
    <property type="entry name" value="BROMODOMAIN_1"/>
    <property type="match status" value="2"/>
</dbReference>
<dbReference type="OrthoDB" id="1742084at2759"/>
<organism evidence="11 12">
    <name type="scientific">Wickerhamomyces mucosus</name>
    <dbReference type="NCBI Taxonomy" id="1378264"/>
    <lineage>
        <taxon>Eukaryota</taxon>
        <taxon>Fungi</taxon>
        <taxon>Dikarya</taxon>
        <taxon>Ascomycota</taxon>
        <taxon>Saccharomycotina</taxon>
        <taxon>Saccharomycetes</taxon>
        <taxon>Phaffomycetales</taxon>
        <taxon>Wickerhamomycetaceae</taxon>
        <taxon>Wickerhamomyces</taxon>
    </lineage>
</organism>
<dbReference type="CDD" id="cd04369">
    <property type="entry name" value="Bromodomain"/>
    <property type="match status" value="2"/>
</dbReference>